<proteinExistence type="predicted"/>
<feature type="transmembrane region" description="Helical" evidence="1">
    <location>
        <begin position="15"/>
        <end position="36"/>
    </location>
</feature>
<dbReference type="PROSITE" id="PS51257">
    <property type="entry name" value="PROKAR_LIPOPROTEIN"/>
    <property type="match status" value="1"/>
</dbReference>
<dbReference type="Proteomes" id="UP001596113">
    <property type="component" value="Unassembled WGS sequence"/>
</dbReference>
<evidence type="ECO:0000313" key="2">
    <source>
        <dbReference type="EMBL" id="MFC5401344.1"/>
    </source>
</evidence>
<dbReference type="RefSeq" id="WP_378128811.1">
    <property type="nucleotide sequence ID" value="NZ_JBHSMI010000002.1"/>
</dbReference>
<protein>
    <submittedName>
        <fullName evidence="2">Uncharacterized protein</fullName>
    </submittedName>
</protein>
<name>A0ABW0HLA1_9BACL</name>
<accession>A0ABW0HLA1</accession>
<comment type="caution">
    <text evidence="2">The sequence shown here is derived from an EMBL/GenBank/DDBJ whole genome shotgun (WGS) entry which is preliminary data.</text>
</comment>
<evidence type="ECO:0000256" key="1">
    <source>
        <dbReference type="SAM" id="Phobius"/>
    </source>
</evidence>
<sequence>MSTNKPIGEAFMRKILLINAVSSGGCGLILLLLSGYVSDWMGLSNQNALVETGIFLLVFVTILLWTASRSLIAPIVILVIAVLDILWVVGSVILLEDEETTSAMTVLGEWAVALVAVVVGIFAIFEASYWWRNRSFGRSQTIR</sequence>
<reference evidence="3" key="1">
    <citation type="journal article" date="2019" name="Int. J. Syst. Evol. Microbiol.">
        <title>The Global Catalogue of Microorganisms (GCM) 10K type strain sequencing project: providing services to taxonomists for standard genome sequencing and annotation.</title>
        <authorList>
            <consortium name="The Broad Institute Genomics Platform"/>
            <consortium name="The Broad Institute Genome Sequencing Center for Infectious Disease"/>
            <person name="Wu L."/>
            <person name="Ma J."/>
        </authorList>
    </citation>
    <scope>NUCLEOTIDE SEQUENCE [LARGE SCALE GENOMIC DNA]</scope>
    <source>
        <strain evidence="3">CGMCC 1.18575</strain>
    </source>
</reference>
<feature type="transmembrane region" description="Helical" evidence="1">
    <location>
        <begin position="110"/>
        <end position="131"/>
    </location>
</feature>
<feature type="transmembrane region" description="Helical" evidence="1">
    <location>
        <begin position="72"/>
        <end position="95"/>
    </location>
</feature>
<evidence type="ECO:0000313" key="3">
    <source>
        <dbReference type="Proteomes" id="UP001596113"/>
    </source>
</evidence>
<keyword evidence="1" id="KW-0812">Transmembrane</keyword>
<dbReference type="EMBL" id="JBHSMI010000002">
    <property type="protein sequence ID" value="MFC5401344.1"/>
    <property type="molecule type" value="Genomic_DNA"/>
</dbReference>
<gene>
    <name evidence="2" type="ORF">ACFPOF_01235</name>
</gene>
<feature type="transmembrane region" description="Helical" evidence="1">
    <location>
        <begin position="48"/>
        <end position="65"/>
    </location>
</feature>
<keyword evidence="1" id="KW-0472">Membrane</keyword>
<keyword evidence="3" id="KW-1185">Reference proteome</keyword>
<organism evidence="2 3">
    <name type="scientific">Cohnella soli</name>
    <dbReference type="NCBI Taxonomy" id="425005"/>
    <lineage>
        <taxon>Bacteria</taxon>
        <taxon>Bacillati</taxon>
        <taxon>Bacillota</taxon>
        <taxon>Bacilli</taxon>
        <taxon>Bacillales</taxon>
        <taxon>Paenibacillaceae</taxon>
        <taxon>Cohnella</taxon>
    </lineage>
</organism>
<keyword evidence="1" id="KW-1133">Transmembrane helix</keyword>